<feature type="compositionally biased region" description="Polar residues" evidence="7">
    <location>
        <begin position="454"/>
        <end position="470"/>
    </location>
</feature>
<evidence type="ECO:0000259" key="11">
    <source>
        <dbReference type="Pfam" id="PF25944"/>
    </source>
</evidence>
<feature type="transmembrane region" description="Helical" evidence="8">
    <location>
        <begin position="20"/>
        <end position="40"/>
    </location>
</feature>
<protein>
    <submittedName>
        <fullName evidence="13">Efflux RND transporter periplasmic adaptor subunit</fullName>
    </submittedName>
</protein>
<dbReference type="Pfam" id="PF25876">
    <property type="entry name" value="HH_MFP_RND"/>
    <property type="match status" value="1"/>
</dbReference>
<dbReference type="InterPro" id="IPR058626">
    <property type="entry name" value="MdtA-like_b-barrel"/>
</dbReference>
<proteinExistence type="inferred from homology"/>
<dbReference type="InterPro" id="IPR058627">
    <property type="entry name" value="MdtA-like_C"/>
</dbReference>
<dbReference type="SUPFAM" id="SSF111369">
    <property type="entry name" value="HlyD-like secretion proteins"/>
    <property type="match status" value="1"/>
</dbReference>
<dbReference type="RefSeq" id="WP_190977775.1">
    <property type="nucleotide sequence ID" value="NZ_CP061578.1"/>
</dbReference>
<accession>A0A7H2VSI1</accession>
<comment type="subcellular location">
    <subcellularLocation>
        <location evidence="1">Cell membrane</location>
    </subcellularLocation>
</comment>
<evidence type="ECO:0000259" key="12">
    <source>
        <dbReference type="Pfam" id="PF25967"/>
    </source>
</evidence>
<dbReference type="PANTHER" id="PTHR30469:SF12">
    <property type="entry name" value="MULTIDRUG RESISTANCE PROTEIN MDTA"/>
    <property type="match status" value="1"/>
</dbReference>
<dbReference type="PANTHER" id="PTHR30469">
    <property type="entry name" value="MULTIDRUG RESISTANCE PROTEIN MDTA"/>
    <property type="match status" value="1"/>
</dbReference>
<keyword evidence="8" id="KW-0812">Transmembrane</keyword>
<reference evidence="14" key="2">
    <citation type="submission" date="2020-10" db="EMBL/GenBank/DDBJ databases">
        <title>Clinical and molecular characterization of Acinetobacter seifertii in Taiwan.</title>
        <authorList>
            <person name="Li L.-H."/>
            <person name="Yang Y.-S."/>
            <person name="Sun J.-R."/>
            <person name="Huang T.-W."/>
            <person name="Huang W.-C."/>
            <person name="Wang Y.-C."/>
            <person name="Kuo T.-H."/>
            <person name="Kuo S.-C."/>
            <person name="Chen T.-L."/>
        </authorList>
    </citation>
    <scope>NUCLEOTIDE SEQUENCE [LARGE SCALE GENOMIC DNA]</scope>
    <source>
        <strain evidence="14">AS42</strain>
    </source>
</reference>
<keyword evidence="8" id="KW-1133">Transmembrane helix</keyword>
<feature type="domain" description="Multidrug resistance protein MdtA-like C-terminal permuted SH3" evidence="12">
    <location>
        <begin position="330"/>
        <end position="392"/>
    </location>
</feature>
<evidence type="ECO:0000259" key="10">
    <source>
        <dbReference type="Pfam" id="PF25917"/>
    </source>
</evidence>
<dbReference type="Gene3D" id="1.10.287.470">
    <property type="entry name" value="Helix hairpin bin"/>
    <property type="match status" value="1"/>
</dbReference>
<evidence type="ECO:0000256" key="2">
    <source>
        <dbReference type="ARBA" id="ARBA00009477"/>
    </source>
</evidence>
<evidence type="ECO:0000259" key="9">
    <source>
        <dbReference type="Pfam" id="PF25876"/>
    </source>
</evidence>
<sequence>MNDTSEPNKVIKKPSKTKSFLSYIVLFLILFLVGFGIWHLTHQPLKSSQSASSDKRGKGGHFGGGNSSIVVGTSKVVQQDVQQTIQALGTVTSTNTIIVHPLINGTLMQINFKEGSYVHKGQLLALIDDRAPKATLLQAQGQLLKDQALLTNAKLDLQRYAQLWKQDSIAKQQYDTQASLVKQYEGVLKTDQAAVENAKLQLSYTRVVSPVDGRIGLRQVDVGNMVTTSDANGIANITQFKNISVVFAVPEQYLTQLMQLMDNPHQNVKVEAWDRQNTQKLADGKLVALDNQVNINTGTINIKASFDNQNQHLFPNQFVNVRMSLGNIANAMIVPTVALQLGANGSFVYKVNPDQTVSAVNVQTGAVVGDNTVITSGALTVNDAVVTDGVDKLKDGAKISVAGTGHHQGVGQATGTHGGGGGHWQHQNAQGGTPETTSNSDNGQHQWQHRREQANTSSVVASQPSAQNAQ</sequence>
<name>A0A7H2VSI1_9GAMM</name>
<dbReference type="GO" id="GO:0015562">
    <property type="term" value="F:efflux transmembrane transporter activity"/>
    <property type="evidence" value="ECO:0007669"/>
    <property type="project" value="TreeGrafter"/>
</dbReference>
<keyword evidence="5" id="KW-0997">Cell inner membrane</keyword>
<comment type="similarity">
    <text evidence="2">Belongs to the membrane fusion protein (MFP) (TC 8.A.1) family.</text>
</comment>
<dbReference type="InterPro" id="IPR058625">
    <property type="entry name" value="MdtA-like_BSH"/>
</dbReference>
<keyword evidence="4" id="KW-1003">Cell membrane</keyword>
<feature type="compositionally biased region" description="Polar residues" evidence="7">
    <location>
        <begin position="433"/>
        <end position="446"/>
    </location>
</feature>
<dbReference type="Pfam" id="PF25917">
    <property type="entry name" value="BSH_RND"/>
    <property type="match status" value="1"/>
</dbReference>
<gene>
    <name evidence="13" type="ORF">IC779_15340</name>
</gene>
<keyword evidence="6 8" id="KW-0472">Membrane</keyword>
<dbReference type="NCBIfam" id="TIGR01730">
    <property type="entry name" value="RND_mfp"/>
    <property type="match status" value="1"/>
</dbReference>
<evidence type="ECO:0000256" key="6">
    <source>
        <dbReference type="ARBA" id="ARBA00023136"/>
    </source>
</evidence>
<dbReference type="InterPro" id="IPR058624">
    <property type="entry name" value="MdtA-like_HH"/>
</dbReference>
<dbReference type="AlphaFoldDB" id="A0A7H2VSI1"/>
<dbReference type="Proteomes" id="UP000516672">
    <property type="component" value="Chromosome"/>
</dbReference>
<evidence type="ECO:0000256" key="5">
    <source>
        <dbReference type="ARBA" id="ARBA00022519"/>
    </source>
</evidence>
<evidence type="ECO:0000256" key="4">
    <source>
        <dbReference type="ARBA" id="ARBA00022475"/>
    </source>
</evidence>
<evidence type="ECO:0000313" key="13">
    <source>
        <dbReference type="EMBL" id="QOD72441.1"/>
    </source>
</evidence>
<evidence type="ECO:0000256" key="8">
    <source>
        <dbReference type="SAM" id="Phobius"/>
    </source>
</evidence>
<feature type="domain" description="Multidrug resistance protein MdtA-like alpha-helical hairpin" evidence="9">
    <location>
        <begin position="135"/>
        <end position="205"/>
    </location>
</feature>
<feature type="domain" description="Multidrug resistance protein MdtA-like beta-barrel" evidence="11">
    <location>
        <begin position="243"/>
        <end position="326"/>
    </location>
</feature>
<evidence type="ECO:0000256" key="3">
    <source>
        <dbReference type="ARBA" id="ARBA00022448"/>
    </source>
</evidence>
<dbReference type="GO" id="GO:1990281">
    <property type="term" value="C:efflux pump complex"/>
    <property type="evidence" value="ECO:0007669"/>
    <property type="project" value="TreeGrafter"/>
</dbReference>
<dbReference type="Gene3D" id="2.40.30.170">
    <property type="match status" value="1"/>
</dbReference>
<evidence type="ECO:0000256" key="1">
    <source>
        <dbReference type="ARBA" id="ARBA00004236"/>
    </source>
</evidence>
<evidence type="ECO:0000313" key="14">
    <source>
        <dbReference type="Proteomes" id="UP000516672"/>
    </source>
</evidence>
<keyword evidence="3" id="KW-0813">Transport</keyword>
<dbReference type="Gene3D" id="2.40.420.20">
    <property type="match status" value="1"/>
</dbReference>
<feature type="region of interest" description="Disordered" evidence="7">
    <location>
        <begin position="402"/>
        <end position="470"/>
    </location>
</feature>
<reference evidence="13 14" key="1">
    <citation type="submission" date="2020-09" db="EMBL/GenBank/DDBJ databases">
        <authorList>
            <person name="Chen F.-J."/>
            <person name="Lee Y.-T."/>
        </authorList>
    </citation>
    <scope>NUCLEOTIDE SEQUENCE [LARGE SCALE GENOMIC DNA]</scope>
    <source>
        <strain evidence="13 14">AS42</strain>
    </source>
</reference>
<dbReference type="Pfam" id="PF25967">
    <property type="entry name" value="RND-MFP_C"/>
    <property type="match status" value="1"/>
</dbReference>
<evidence type="ECO:0000256" key="7">
    <source>
        <dbReference type="SAM" id="MobiDB-lite"/>
    </source>
</evidence>
<feature type="compositionally biased region" description="Low complexity" evidence="7">
    <location>
        <begin position="402"/>
        <end position="415"/>
    </location>
</feature>
<dbReference type="Pfam" id="PF25944">
    <property type="entry name" value="Beta-barrel_RND"/>
    <property type="match status" value="1"/>
</dbReference>
<feature type="domain" description="Multidrug resistance protein MdtA-like barrel-sandwich hybrid" evidence="10">
    <location>
        <begin position="96"/>
        <end position="237"/>
    </location>
</feature>
<dbReference type="EMBL" id="CP061828">
    <property type="protein sequence ID" value="QOD72441.1"/>
    <property type="molecule type" value="Genomic_DNA"/>
</dbReference>
<dbReference type="InterPro" id="IPR006143">
    <property type="entry name" value="RND_pump_MFP"/>
</dbReference>
<organism evidence="13 14">
    <name type="scientific">Acinetobacter seifertii</name>
    <dbReference type="NCBI Taxonomy" id="1530123"/>
    <lineage>
        <taxon>Bacteria</taxon>
        <taxon>Pseudomonadati</taxon>
        <taxon>Pseudomonadota</taxon>
        <taxon>Gammaproteobacteria</taxon>
        <taxon>Moraxellales</taxon>
        <taxon>Moraxellaceae</taxon>
        <taxon>Acinetobacter</taxon>
        <taxon>Acinetobacter calcoaceticus/baumannii complex</taxon>
    </lineage>
</organism>
<dbReference type="Gene3D" id="2.40.50.100">
    <property type="match status" value="1"/>
</dbReference>